<reference evidence="1" key="1">
    <citation type="journal article" date="2014" name="Front. Microbiol.">
        <title>High frequency of phylogenetically diverse reductive dehalogenase-homologous genes in deep subseafloor sedimentary metagenomes.</title>
        <authorList>
            <person name="Kawai M."/>
            <person name="Futagami T."/>
            <person name="Toyoda A."/>
            <person name="Takaki Y."/>
            <person name="Nishi S."/>
            <person name="Hori S."/>
            <person name="Arai W."/>
            <person name="Tsubouchi T."/>
            <person name="Morono Y."/>
            <person name="Uchiyama I."/>
            <person name="Ito T."/>
            <person name="Fujiyama A."/>
            <person name="Inagaki F."/>
            <person name="Takami H."/>
        </authorList>
    </citation>
    <scope>NUCLEOTIDE SEQUENCE</scope>
    <source>
        <strain evidence="1">Expedition CK06-06</strain>
    </source>
</reference>
<gene>
    <name evidence="1" type="ORF">S01H1_47900</name>
</gene>
<dbReference type="EMBL" id="BARS01030729">
    <property type="protein sequence ID" value="GAG25187.1"/>
    <property type="molecule type" value="Genomic_DNA"/>
</dbReference>
<protein>
    <submittedName>
        <fullName evidence="1">Uncharacterized protein</fullName>
    </submittedName>
</protein>
<organism evidence="1">
    <name type="scientific">marine sediment metagenome</name>
    <dbReference type="NCBI Taxonomy" id="412755"/>
    <lineage>
        <taxon>unclassified sequences</taxon>
        <taxon>metagenomes</taxon>
        <taxon>ecological metagenomes</taxon>
    </lineage>
</organism>
<comment type="caution">
    <text evidence="1">The sequence shown here is derived from an EMBL/GenBank/DDBJ whole genome shotgun (WGS) entry which is preliminary data.</text>
</comment>
<sequence length="263" mass="29285">LLEHKTQWKVHADSPTGSAPRMILDSAIKRALAHSKYVVPQGPATQPATSGPHYLRVYREKGAIVVDMEDGNEVVVRPDPEKLKSFGVEDIDAFVQSLQQKLRIRRAGDIGNWLVGLRRKLVTRLSDIATIELRKAQPTTQPAPDGASTQPGSALQMRMQIHKDSFLPDEDIRAVTTFFINRKIAKPQPGDAFNVKGFIYFKVKDSAGAPCEEVHVRPRRSWAGMTKVAGDRPYENRSNIRGLSRTSAPGVYTVTAHYQDFDT</sequence>
<dbReference type="AlphaFoldDB" id="X0WPN4"/>
<feature type="non-terminal residue" evidence="1">
    <location>
        <position position="263"/>
    </location>
</feature>
<accession>X0WPN4</accession>
<name>X0WPN4_9ZZZZ</name>
<evidence type="ECO:0000313" key="1">
    <source>
        <dbReference type="EMBL" id="GAG25187.1"/>
    </source>
</evidence>
<proteinExistence type="predicted"/>
<feature type="non-terminal residue" evidence="1">
    <location>
        <position position="1"/>
    </location>
</feature>